<keyword evidence="3" id="KW-0285">Flavoprotein</keyword>
<dbReference type="InterPro" id="IPR016166">
    <property type="entry name" value="FAD-bd_PCMH"/>
</dbReference>
<dbReference type="InterPro" id="IPR036318">
    <property type="entry name" value="FAD-bd_PCMH-like_sf"/>
</dbReference>
<keyword evidence="10" id="KW-1185">Reference proteome</keyword>
<accession>A0AAP0HQY0</accession>
<comment type="similarity">
    <text evidence="2">Belongs to the oxygen-dependent FAD-linked oxidoreductase family.</text>
</comment>
<dbReference type="InterPro" id="IPR012951">
    <property type="entry name" value="BBE"/>
</dbReference>
<comment type="caution">
    <text evidence="9">The sequence shown here is derived from an EMBL/GenBank/DDBJ whole genome shotgun (WGS) entry which is preliminary data.</text>
</comment>
<evidence type="ECO:0000256" key="4">
    <source>
        <dbReference type="ARBA" id="ARBA00022729"/>
    </source>
</evidence>
<sequence length="584" mass="65778">MAGRRCSLFSYVVFVALVWVHALSSSCCTSSTILTTTTTLVDDVDNDLNFLQCLTFNSMHYSDHDGNKLIPVFTPNTTSYSSILSSSIRNLIFTSSSTLKPRFIVAPTQDSHVQVAVICSKKHGLQIRVRSGGHDVEGLSYTSSVPFVLIDLFNLRAIDVNIEDNNAWVQAGATLGEVYYSIAEKSHVHGFPSGQSRTIGVGGHFSVAGVGPMLRKYGSASDQIIDARLVNANGEVLNREAMGEDLFWAIRGGGASSFGVVLAWKINLVAVPPIVTVASIDRAYEQGATELVHKWQTVASRQVPQELYIELNVGVSNNTSRLAGRRAIELNFKVMFLGPSKKLMQLMEEKFPELGIKANECNEMSWIESVVYFAQFGDKIERPTDWLLSRDAGDDAAKFKVKSDFVTEPISKTRLEEIWRKMLEENEPHLTMWPWGGRMSEIPEGEIACPHRAENLYMIGYFTFWDEDGDEAQERHFNWVRELYEYMTPYVSKSPRAAFFAYRDLDIGRNEIINGFMSSAYSGCSSWGLQYFKSNCEKLMQVKSKFDPHNFFQDEQTILAEQHICPIEYHTVHRPRDLDAYMVV</sequence>
<protein>
    <recommendedName>
        <fullName evidence="8">FAD-binding PCMH-type domain-containing protein</fullName>
    </recommendedName>
</protein>
<evidence type="ECO:0000313" key="10">
    <source>
        <dbReference type="Proteomes" id="UP001420932"/>
    </source>
</evidence>
<keyword evidence="6" id="KW-0325">Glycoprotein</keyword>
<dbReference type="AlphaFoldDB" id="A0AAP0HQY0"/>
<evidence type="ECO:0000256" key="7">
    <source>
        <dbReference type="SAM" id="SignalP"/>
    </source>
</evidence>
<name>A0AAP0HQY0_9MAGN</name>
<dbReference type="InterPro" id="IPR016169">
    <property type="entry name" value="FAD-bd_PCMH_sub2"/>
</dbReference>
<dbReference type="Gene3D" id="3.40.462.20">
    <property type="match status" value="1"/>
</dbReference>
<evidence type="ECO:0000256" key="5">
    <source>
        <dbReference type="ARBA" id="ARBA00022827"/>
    </source>
</evidence>
<dbReference type="Proteomes" id="UP001420932">
    <property type="component" value="Unassembled WGS sequence"/>
</dbReference>
<reference evidence="9 10" key="1">
    <citation type="submission" date="2024-01" db="EMBL/GenBank/DDBJ databases">
        <title>Genome assemblies of Stephania.</title>
        <authorList>
            <person name="Yang L."/>
        </authorList>
    </citation>
    <scope>NUCLEOTIDE SEQUENCE [LARGE SCALE GENOMIC DNA]</scope>
    <source>
        <strain evidence="9">YNDBR</strain>
        <tissue evidence="9">Leaf</tissue>
    </source>
</reference>
<organism evidence="9 10">
    <name type="scientific">Stephania yunnanensis</name>
    <dbReference type="NCBI Taxonomy" id="152371"/>
    <lineage>
        <taxon>Eukaryota</taxon>
        <taxon>Viridiplantae</taxon>
        <taxon>Streptophyta</taxon>
        <taxon>Embryophyta</taxon>
        <taxon>Tracheophyta</taxon>
        <taxon>Spermatophyta</taxon>
        <taxon>Magnoliopsida</taxon>
        <taxon>Ranunculales</taxon>
        <taxon>Menispermaceae</taxon>
        <taxon>Menispermoideae</taxon>
        <taxon>Cissampelideae</taxon>
        <taxon>Stephania</taxon>
    </lineage>
</organism>
<feature type="domain" description="FAD-binding PCMH-type" evidence="8">
    <location>
        <begin position="97"/>
        <end position="271"/>
    </location>
</feature>
<evidence type="ECO:0000256" key="6">
    <source>
        <dbReference type="ARBA" id="ARBA00023180"/>
    </source>
</evidence>
<dbReference type="Pfam" id="PF08031">
    <property type="entry name" value="BBE"/>
    <property type="match status" value="1"/>
</dbReference>
<evidence type="ECO:0000256" key="2">
    <source>
        <dbReference type="ARBA" id="ARBA00005466"/>
    </source>
</evidence>
<dbReference type="Pfam" id="PF01565">
    <property type="entry name" value="FAD_binding_4"/>
    <property type="match status" value="1"/>
</dbReference>
<gene>
    <name evidence="9" type="ORF">Syun_025098</name>
</gene>
<keyword evidence="4 7" id="KW-0732">Signal</keyword>
<dbReference type="EMBL" id="JBBNAF010000011">
    <property type="protein sequence ID" value="KAK9098053.1"/>
    <property type="molecule type" value="Genomic_DNA"/>
</dbReference>
<evidence type="ECO:0000256" key="1">
    <source>
        <dbReference type="ARBA" id="ARBA00001974"/>
    </source>
</evidence>
<dbReference type="PROSITE" id="PS51387">
    <property type="entry name" value="FAD_PCMH"/>
    <property type="match status" value="1"/>
</dbReference>
<comment type="cofactor">
    <cofactor evidence="1">
        <name>FAD</name>
        <dbReference type="ChEBI" id="CHEBI:57692"/>
    </cofactor>
</comment>
<evidence type="ECO:0000256" key="3">
    <source>
        <dbReference type="ARBA" id="ARBA00022630"/>
    </source>
</evidence>
<keyword evidence="5" id="KW-0274">FAD</keyword>
<dbReference type="InterPro" id="IPR006094">
    <property type="entry name" value="Oxid_FAD_bind_N"/>
</dbReference>
<proteinExistence type="inferred from homology"/>
<feature type="chain" id="PRO_5042857463" description="FAD-binding PCMH-type domain-containing protein" evidence="7">
    <location>
        <begin position="23"/>
        <end position="584"/>
    </location>
</feature>
<dbReference type="PANTHER" id="PTHR32448">
    <property type="entry name" value="OS08G0158400 PROTEIN"/>
    <property type="match status" value="1"/>
</dbReference>
<dbReference type="PROSITE" id="PS51257">
    <property type="entry name" value="PROKAR_LIPOPROTEIN"/>
    <property type="match status" value="1"/>
</dbReference>
<dbReference type="InterPro" id="IPR016167">
    <property type="entry name" value="FAD-bd_PCMH_sub1"/>
</dbReference>
<dbReference type="Gene3D" id="3.30.465.10">
    <property type="match status" value="1"/>
</dbReference>
<feature type="signal peptide" evidence="7">
    <location>
        <begin position="1"/>
        <end position="22"/>
    </location>
</feature>
<evidence type="ECO:0000313" key="9">
    <source>
        <dbReference type="EMBL" id="KAK9098053.1"/>
    </source>
</evidence>
<dbReference type="GO" id="GO:0016491">
    <property type="term" value="F:oxidoreductase activity"/>
    <property type="evidence" value="ECO:0007669"/>
    <property type="project" value="InterPro"/>
</dbReference>
<dbReference type="GO" id="GO:0071949">
    <property type="term" value="F:FAD binding"/>
    <property type="evidence" value="ECO:0007669"/>
    <property type="project" value="InterPro"/>
</dbReference>
<dbReference type="SUPFAM" id="SSF56176">
    <property type="entry name" value="FAD-binding/transporter-associated domain-like"/>
    <property type="match status" value="1"/>
</dbReference>
<dbReference type="Gene3D" id="3.30.43.10">
    <property type="entry name" value="Uridine Diphospho-n-acetylenolpyruvylglucosamine Reductase, domain 2"/>
    <property type="match status" value="1"/>
</dbReference>
<evidence type="ECO:0000259" key="8">
    <source>
        <dbReference type="PROSITE" id="PS51387"/>
    </source>
</evidence>